<gene>
    <name evidence="1" type="ORF">S01H4_65520</name>
</gene>
<evidence type="ECO:0000313" key="1">
    <source>
        <dbReference type="EMBL" id="GAH26351.1"/>
    </source>
</evidence>
<protein>
    <submittedName>
        <fullName evidence="1">Uncharacterized protein</fullName>
    </submittedName>
</protein>
<dbReference type="AlphaFoldDB" id="X1DZA2"/>
<feature type="non-terminal residue" evidence="1">
    <location>
        <position position="1"/>
    </location>
</feature>
<name>X1DZA2_9ZZZZ</name>
<comment type="caution">
    <text evidence="1">The sequence shown here is derived from an EMBL/GenBank/DDBJ whole genome shotgun (WGS) entry which is preliminary data.</text>
</comment>
<sequence length="98" mass="11190">WIDGNVFLYLKQPAATNRWGTQRSPEGGFLTERISGIKGGMYTNLFFTIDNPPSIQLKNIQPVEITPKIWYIGWRYAIEELLNKPENFTEVSISGIAQ</sequence>
<accession>X1DZA2</accession>
<reference evidence="1" key="1">
    <citation type="journal article" date="2014" name="Front. Microbiol.">
        <title>High frequency of phylogenetically diverse reductive dehalogenase-homologous genes in deep subseafloor sedimentary metagenomes.</title>
        <authorList>
            <person name="Kawai M."/>
            <person name="Futagami T."/>
            <person name="Toyoda A."/>
            <person name="Takaki Y."/>
            <person name="Nishi S."/>
            <person name="Hori S."/>
            <person name="Arai W."/>
            <person name="Tsubouchi T."/>
            <person name="Morono Y."/>
            <person name="Uchiyama I."/>
            <person name="Ito T."/>
            <person name="Fujiyama A."/>
            <person name="Inagaki F."/>
            <person name="Takami H."/>
        </authorList>
    </citation>
    <scope>NUCLEOTIDE SEQUENCE</scope>
    <source>
        <strain evidence="1">Expedition CK06-06</strain>
    </source>
</reference>
<dbReference type="EMBL" id="BART01040129">
    <property type="protein sequence ID" value="GAH26351.1"/>
    <property type="molecule type" value="Genomic_DNA"/>
</dbReference>
<proteinExistence type="predicted"/>
<organism evidence="1">
    <name type="scientific">marine sediment metagenome</name>
    <dbReference type="NCBI Taxonomy" id="412755"/>
    <lineage>
        <taxon>unclassified sequences</taxon>
        <taxon>metagenomes</taxon>
        <taxon>ecological metagenomes</taxon>
    </lineage>
</organism>